<dbReference type="Proteomes" id="UP000789739">
    <property type="component" value="Unassembled WGS sequence"/>
</dbReference>
<comment type="caution">
    <text evidence="1">The sequence shown here is derived from an EMBL/GenBank/DDBJ whole genome shotgun (WGS) entry which is preliminary data.</text>
</comment>
<reference evidence="1" key="1">
    <citation type="submission" date="2021-06" db="EMBL/GenBank/DDBJ databases">
        <authorList>
            <person name="Kallberg Y."/>
            <person name="Tangrot J."/>
            <person name="Rosling A."/>
        </authorList>
    </citation>
    <scope>NUCLEOTIDE SEQUENCE</scope>
    <source>
        <strain evidence="1">BR232B</strain>
    </source>
</reference>
<organism evidence="1 2">
    <name type="scientific">Paraglomus brasilianum</name>
    <dbReference type="NCBI Taxonomy" id="144538"/>
    <lineage>
        <taxon>Eukaryota</taxon>
        <taxon>Fungi</taxon>
        <taxon>Fungi incertae sedis</taxon>
        <taxon>Mucoromycota</taxon>
        <taxon>Glomeromycotina</taxon>
        <taxon>Glomeromycetes</taxon>
        <taxon>Paraglomerales</taxon>
        <taxon>Paraglomeraceae</taxon>
        <taxon>Paraglomus</taxon>
    </lineage>
</organism>
<dbReference type="EMBL" id="CAJVPI010000446">
    <property type="protein sequence ID" value="CAG8536070.1"/>
    <property type="molecule type" value="Genomic_DNA"/>
</dbReference>
<evidence type="ECO:0000313" key="2">
    <source>
        <dbReference type="Proteomes" id="UP000789739"/>
    </source>
</evidence>
<dbReference type="InterPro" id="IPR013761">
    <property type="entry name" value="SAM/pointed_sf"/>
</dbReference>
<name>A0A9N9FIL5_9GLOM</name>
<evidence type="ECO:0000313" key="1">
    <source>
        <dbReference type="EMBL" id="CAG8536070.1"/>
    </source>
</evidence>
<accession>A0A9N9FIL5</accession>
<dbReference type="Gene3D" id="1.10.150.50">
    <property type="entry name" value="Transcription Factor, Ets-1"/>
    <property type="match status" value="1"/>
</dbReference>
<sequence>MSTSNANSVPTLQVVQGWDRADVVNFLKARQNELELEDGETERFNTRGMNGLAFLELNVKTLTRKRGAFEIPYGVLIKDKLQSLKDFSEELIRLRKGNAEDEALVIIIIGEKMMRACTERKEKKVRVILNQIVLKEHFKSNTKAQPWKLSIRD</sequence>
<keyword evidence="2" id="KW-1185">Reference proteome</keyword>
<gene>
    <name evidence="1" type="ORF">PBRASI_LOCUS4352</name>
</gene>
<proteinExistence type="predicted"/>
<protein>
    <submittedName>
        <fullName evidence="1">8887_t:CDS:1</fullName>
    </submittedName>
</protein>
<dbReference type="AlphaFoldDB" id="A0A9N9FIL5"/>